<dbReference type="SUPFAM" id="SSF53807">
    <property type="entry name" value="Helical backbone' metal receptor"/>
    <property type="match status" value="1"/>
</dbReference>
<reference evidence="5" key="1">
    <citation type="submission" date="2019-09" db="EMBL/GenBank/DDBJ databases">
        <title>Characterisation of the sponge microbiome using genome-centric metagenomics.</title>
        <authorList>
            <person name="Engelberts J.P."/>
            <person name="Robbins S.J."/>
            <person name="De Goeij J.M."/>
            <person name="Aranda M."/>
            <person name="Bell S.C."/>
            <person name="Webster N.S."/>
        </authorList>
    </citation>
    <scope>NUCLEOTIDE SEQUENCE</scope>
    <source>
        <strain evidence="5">SB0662_bin_9</strain>
    </source>
</reference>
<dbReference type="GO" id="GO:0030001">
    <property type="term" value="P:metal ion transport"/>
    <property type="evidence" value="ECO:0007669"/>
    <property type="project" value="InterPro"/>
</dbReference>
<dbReference type="InterPro" id="IPR006127">
    <property type="entry name" value="ZnuA-like"/>
</dbReference>
<dbReference type="PROSITE" id="PS51257">
    <property type="entry name" value="PROKAR_LIPOPROTEIN"/>
    <property type="match status" value="1"/>
</dbReference>
<evidence type="ECO:0000256" key="2">
    <source>
        <dbReference type="ARBA" id="ARBA00022448"/>
    </source>
</evidence>
<dbReference type="GO" id="GO:0046872">
    <property type="term" value="F:metal ion binding"/>
    <property type="evidence" value="ECO:0007669"/>
    <property type="project" value="UniProtKB-KW"/>
</dbReference>
<dbReference type="Pfam" id="PF01297">
    <property type="entry name" value="ZnuA"/>
    <property type="match status" value="1"/>
</dbReference>
<dbReference type="EMBL" id="VXPY01000009">
    <property type="protein sequence ID" value="MYD88909.1"/>
    <property type="molecule type" value="Genomic_DNA"/>
</dbReference>
<gene>
    <name evidence="5" type="ORF">F4Y08_01020</name>
</gene>
<sequence>MNTDWARMVGGCRWVPGLLLVVLAGGLIAGCVGNGNGGETAPAADPCATGMTKDDPLRVLSTTGQIGSVVDLILGLEQIPDGLWDPGTLAERTGIAVLASIDAGAEPSLAAMVRPSIAVETHTMLGPGVDPHLYVPTLGDAEEFNKADVIFYNGLHLEAQMLGALEELSGSRCVVALGDLLYQDQNLVDRFIHTEDGLVDPHIWNHPELWSLATLRMAEVLEGMYAEPVPEFSANAEKVAERITMAGLLIAELFAGDRIPVRYLVTAHDAFGYFTAVANLESIGLQGLSTESEASIYDIQQIAETIVEHRIPAMFVESSVSTDAVTAVREAVRARGWDVRLGGELYSDALGPQGSEGETYLGMLQHNAVTVYLALAEPIPGDGN</sequence>
<dbReference type="GO" id="GO:0030313">
    <property type="term" value="C:cell envelope"/>
    <property type="evidence" value="ECO:0007669"/>
    <property type="project" value="UniProtKB-SubCell"/>
</dbReference>
<evidence type="ECO:0000256" key="3">
    <source>
        <dbReference type="ARBA" id="ARBA00022723"/>
    </source>
</evidence>
<dbReference type="PANTHER" id="PTHR42953:SF1">
    <property type="entry name" value="METAL-BINDING PROTEIN HI_0362-RELATED"/>
    <property type="match status" value="1"/>
</dbReference>
<evidence type="ECO:0000313" key="5">
    <source>
        <dbReference type="EMBL" id="MYD88909.1"/>
    </source>
</evidence>
<comment type="caution">
    <text evidence="5">The sequence shown here is derived from an EMBL/GenBank/DDBJ whole genome shotgun (WGS) entry which is preliminary data.</text>
</comment>
<name>A0A6B1DM81_9CHLR</name>
<comment type="subcellular location">
    <subcellularLocation>
        <location evidence="1">Cell envelope</location>
    </subcellularLocation>
</comment>
<proteinExistence type="predicted"/>
<keyword evidence="3" id="KW-0479">Metal-binding</keyword>
<dbReference type="PANTHER" id="PTHR42953">
    <property type="entry name" value="HIGH-AFFINITY ZINC UPTAKE SYSTEM PROTEIN ZNUA-RELATED"/>
    <property type="match status" value="1"/>
</dbReference>
<keyword evidence="4" id="KW-0732">Signal</keyword>
<accession>A0A6B1DM81</accession>
<dbReference type="Gene3D" id="3.40.50.1980">
    <property type="entry name" value="Nitrogenase molybdenum iron protein domain"/>
    <property type="match status" value="2"/>
</dbReference>
<keyword evidence="2" id="KW-0813">Transport</keyword>
<dbReference type="AlphaFoldDB" id="A0A6B1DM81"/>
<protein>
    <submittedName>
        <fullName evidence="5">Manganese transporter</fullName>
    </submittedName>
</protein>
<evidence type="ECO:0000256" key="4">
    <source>
        <dbReference type="ARBA" id="ARBA00022729"/>
    </source>
</evidence>
<organism evidence="5">
    <name type="scientific">Caldilineaceae bacterium SB0662_bin_9</name>
    <dbReference type="NCBI Taxonomy" id="2605258"/>
    <lineage>
        <taxon>Bacteria</taxon>
        <taxon>Bacillati</taxon>
        <taxon>Chloroflexota</taxon>
        <taxon>Caldilineae</taxon>
        <taxon>Caldilineales</taxon>
        <taxon>Caldilineaceae</taxon>
    </lineage>
</organism>
<dbReference type="InterPro" id="IPR050492">
    <property type="entry name" value="Bact_metal-bind_prot9"/>
</dbReference>
<evidence type="ECO:0000256" key="1">
    <source>
        <dbReference type="ARBA" id="ARBA00004196"/>
    </source>
</evidence>